<comment type="caution">
    <text evidence="3">The sequence shown here is derived from an EMBL/GenBank/DDBJ whole genome shotgun (WGS) entry which is preliminary data.</text>
</comment>
<protein>
    <recommendedName>
        <fullName evidence="5">Transmembrane protein</fullName>
    </recommendedName>
</protein>
<feature type="region of interest" description="Disordered" evidence="1">
    <location>
        <begin position="53"/>
        <end position="75"/>
    </location>
</feature>
<proteinExistence type="predicted"/>
<dbReference type="Proteomes" id="UP000020529">
    <property type="component" value="Unassembled WGS sequence"/>
</dbReference>
<gene>
    <name evidence="3" type="ORF">M124_3270</name>
</gene>
<evidence type="ECO:0000256" key="1">
    <source>
        <dbReference type="SAM" id="MobiDB-lite"/>
    </source>
</evidence>
<evidence type="ECO:0008006" key="5">
    <source>
        <dbReference type="Google" id="ProtNLM"/>
    </source>
</evidence>
<keyword evidence="2" id="KW-0812">Transmembrane</keyword>
<evidence type="ECO:0000256" key="2">
    <source>
        <dbReference type="SAM" id="Phobius"/>
    </source>
</evidence>
<name>A0A015UG38_BACFG</name>
<feature type="transmembrane region" description="Helical" evidence="2">
    <location>
        <begin position="28"/>
        <end position="47"/>
    </location>
</feature>
<organism evidence="3 4">
    <name type="scientific">Bacteroides fragilis str. 3988T(B)14</name>
    <dbReference type="NCBI Taxonomy" id="1339315"/>
    <lineage>
        <taxon>Bacteria</taxon>
        <taxon>Pseudomonadati</taxon>
        <taxon>Bacteroidota</taxon>
        <taxon>Bacteroidia</taxon>
        <taxon>Bacteroidales</taxon>
        <taxon>Bacteroidaceae</taxon>
        <taxon>Bacteroides</taxon>
    </lineage>
</organism>
<accession>A0A015UG38</accession>
<sequence>MLLPIFYTTNSAFPQSRFPELAEPVFTYFRAVVFLIYTVASATFPGMSAPISRHENRFSPEDNFLSPIDNEQRKG</sequence>
<evidence type="ECO:0000313" key="3">
    <source>
        <dbReference type="EMBL" id="EXY72923.1"/>
    </source>
</evidence>
<dbReference type="PATRIC" id="fig|1339315.3.peg.3934"/>
<evidence type="ECO:0000313" key="4">
    <source>
        <dbReference type="Proteomes" id="UP000020529"/>
    </source>
</evidence>
<dbReference type="AlphaFoldDB" id="A0A015UG38"/>
<keyword evidence="2" id="KW-0472">Membrane</keyword>
<reference evidence="3 4" key="1">
    <citation type="submission" date="2014-02" db="EMBL/GenBank/DDBJ databases">
        <authorList>
            <person name="Sears C."/>
            <person name="Carroll K."/>
            <person name="Sack B.R."/>
            <person name="Qadri F."/>
            <person name="Myers L.L."/>
            <person name="Chung G.-T."/>
            <person name="Escheverria P."/>
            <person name="Fraser C.M."/>
            <person name="Sadzewicz L."/>
            <person name="Shefchek K.A."/>
            <person name="Tallon L."/>
            <person name="Das S.P."/>
            <person name="Daugherty S."/>
            <person name="Mongodin E.F."/>
        </authorList>
    </citation>
    <scope>NUCLEOTIDE SEQUENCE [LARGE SCALE GENOMIC DNA]</scope>
    <source>
        <strain evidence="4">3988T(B)14</strain>
    </source>
</reference>
<dbReference type="EMBL" id="JGCY01000383">
    <property type="protein sequence ID" value="EXY72923.1"/>
    <property type="molecule type" value="Genomic_DNA"/>
</dbReference>
<keyword evidence="2" id="KW-1133">Transmembrane helix</keyword>